<evidence type="ECO:0000256" key="3">
    <source>
        <dbReference type="SAM" id="SignalP"/>
    </source>
</evidence>
<dbReference type="Proteomes" id="UP000218231">
    <property type="component" value="Unassembled WGS sequence"/>
</dbReference>
<dbReference type="SUPFAM" id="SSF49265">
    <property type="entry name" value="Fibronectin type III"/>
    <property type="match status" value="1"/>
</dbReference>
<dbReference type="Gene3D" id="2.60.40.10">
    <property type="entry name" value="Immunoglobulins"/>
    <property type="match status" value="2"/>
</dbReference>
<feature type="compositionally biased region" description="Acidic residues" evidence="1">
    <location>
        <begin position="893"/>
        <end position="902"/>
    </location>
</feature>
<dbReference type="SMART" id="SM00060">
    <property type="entry name" value="FN3"/>
    <property type="match status" value="2"/>
</dbReference>
<reference evidence="5 6" key="1">
    <citation type="journal article" date="2017" name="Curr. Biol.">
        <title>Genome architecture and evolution of a unichromosomal asexual nematode.</title>
        <authorList>
            <person name="Fradin H."/>
            <person name="Zegar C."/>
            <person name="Gutwein M."/>
            <person name="Lucas J."/>
            <person name="Kovtun M."/>
            <person name="Corcoran D."/>
            <person name="Baugh L.R."/>
            <person name="Kiontke K."/>
            <person name="Gunsalus K."/>
            <person name="Fitch D.H."/>
            <person name="Piano F."/>
        </authorList>
    </citation>
    <scope>NUCLEOTIDE SEQUENCE [LARGE SCALE GENOMIC DNA]</scope>
    <source>
        <strain evidence="5">PF1309</strain>
    </source>
</reference>
<feature type="chain" id="PRO_5011996811" description="Fibronectin type-III domain-containing protein" evidence="3">
    <location>
        <begin position="26"/>
        <end position="913"/>
    </location>
</feature>
<keyword evidence="2" id="KW-1133">Transmembrane helix</keyword>
<dbReference type="Pfam" id="PF01682">
    <property type="entry name" value="DB"/>
    <property type="match status" value="1"/>
</dbReference>
<evidence type="ECO:0000259" key="4">
    <source>
        <dbReference type="PROSITE" id="PS50853"/>
    </source>
</evidence>
<keyword evidence="2" id="KW-0812">Transmembrane</keyword>
<comment type="caution">
    <text evidence="5">The sequence shown here is derived from an EMBL/GenBank/DDBJ whole genome shotgun (WGS) entry which is preliminary data.</text>
</comment>
<dbReference type="Pfam" id="PF00041">
    <property type="entry name" value="fn3"/>
    <property type="match status" value="1"/>
</dbReference>
<dbReference type="EMBL" id="LIAE01006433">
    <property type="protein sequence ID" value="PAV89711.1"/>
    <property type="molecule type" value="Genomic_DNA"/>
</dbReference>
<feature type="transmembrane region" description="Helical" evidence="2">
    <location>
        <begin position="836"/>
        <end position="857"/>
    </location>
</feature>
<evidence type="ECO:0000313" key="6">
    <source>
        <dbReference type="Proteomes" id="UP000218231"/>
    </source>
</evidence>
<feature type="region of interest" description="Disordered" evidence="1">
    <location>
        <begin position="889"/>
        <end position="913"/>
    </location>
</feature>
<dbReference type="PROSITE" id="PS50853">
    <property type="entry name" value="FN3"/>
    <property type="match status" value="1"/>
</dbReference>
<protein>
    <recommendedName>
        <fullName evidence="4">Fibronectin type-III domain-containing protein</fullName>
    </recommendedName>
</protein>
<dbReference type="CDD" id="cd00063">
    <property type="entry name" value="FN3"/>
    <property type="match status" value="1"/>
</dbReference>
<name>A0A2A2LU17_9BILA</name>
<evidence type="ECO:0000256" key="2">
    <source>
        <dbReference type="SAM" id="Phobius"/>
    </source>
</evidence>
<feature type="domain" description="Fibronectin type-III" evidence="4">
    <location>
        <begin position="609"/>
        <end position="711"/>
    </location>
</feature>
<evidence type="ECO:0000256" key="1">
    <source>
        <dbReference type="SAM" id="MobiDB-lite"/>
    </source>
</evidence>
<keyword evidence="6" id="KW-1185">Reference proteome</keyword>
<dbReference type="AlphaFoldDB" id="A0A2A2LU17"/>
<feature type="compositionally biased region" description="Basic and acidic residues" evidence="1">
    <location>
        <begin position="903"/>
        <end position="913"/>
    </location>
</feature>
<keyword evidence="2" id="KW-0472">Membrane</keyword>
<dbReference type="InterPro" id="IPR036116">
    <property type="entry name" value="FN3_sf"/>
</dbReference>
<accession>A0A2A2LU17</accession>
<dbReference type="InterPro" id="IPR003961">
    <property type="entry name" value="FN3_dom"/>
</dbReference>
<gene>
    <name evidence="5" type="ORF">WR25_01458</name>
</gene>
<sequence>MRVGYSAMLLLLIIPLFFCTDFGSAECSKPLEEYGKLEARSRLVVGYKGFSTELECIFTRRHNSETDKSDISWIVSLDGTAKVHSKYMGFYIDDDHKETFNDTDVYGEYVISTNEELHYESNGSFIESHHYLFFNHLSLSTEGRYACYSRKCPELNDTILLKVKDFQGRNHTAFNDASTQWLKICCDNRNVSSREICDNKNVKHCNALAYECTHKEISKALSNFSNVSSHDFDQFRTCLNDDHREDNQPSSTIMLAEFMKTCCKNLLVKPGCCIPPDNSTLANNVTFSDCSDDLPKILTCHNAKYTSTHVVFPPSNLNATTQSHDSIEVCWENGARYRNYGVIDYRRAASGNGSNFQILSYTIFYKEVPQSLFGYNSSDLLSALLHDSRSLVLPSASQTHEQIELVQNVTSLLHGSDDSEEMDINEILESNSKYLAQYLNQTFNATNSSCATLTELRHQAIYLIYITARYEIEGVQFNTIPSEIVTGTTEKYEIQQKEVAERIKSYCLKNVADGCEFVCNVDGSYSSNFWKIAHGNCSTNGTFRIPFPYGGSKLDHVNCCRKKKVENGCLSLCEDEPLEHDAFTNFCMANHLSAVYQCIQEYIDFIPHPVENFVVDKIGDTSATVKWNPPSKYPLSYIRAYEIKLIEVFHMEFGEEATKIFYQSRNETSLAVGNLQPSSIYVFSIRTIPANITDTATISRPRIVSFTTRAPHENHRCEGGRLPLQIDENYLVYCARDKPCPDDYDCVESNTESICCPLEDDSNLTSAYKQCCRSINVDPACVIYCSFEKMMPTYCQDEIKSHAACAIAVLQGNKSVQASVFMFEYALQNMSETSHLYRNLFIILNVMCYVLIAIVFYKSYRLKRMIKEQQPTSYANPLFSEKNGTVRMRDLLTGEEEENEEQSIEKNREDDDI</sequence>
<keyword evidence="3" id="KW-0732">Signal</keyword>
<dbReference type="OrthoDB" id="5843172at2759"/>
<dbReference type="STRING" id="2018661.A0A2A2LU17"/>
<dbReference type="InterPro" id="IPR013783">
    <property type="entry name" value="Ig-like_fold"/>
</dbReference>
<organism evidence="5 6">
    <name type="scientific">Diploscapter pachys</name>
    <dbReference type="NCBI Taxonomy" id="2018661"/>
    <lineage>
        <taxon>Eukaryota</taxon>
        <taxon>Metazoa</taxon>
        <taxon>Ecdysozoa</taxon>
        <taxon>Nematoda</taxon>
        <taxon>Chromadorea</taxon>
        <taxon>Rhabditida</taxon>
        <taxon>Rhabditina</taxon>
        <taxon>Rhabditomorpha</taxon>
        <taxon>Rhabditoidea</taxon>
        <taxon>Rhabditidae</taxon>
        <taxon>Diploscapter</taxon>
    </lineage>
</organism>
<dbReference type="InterPro" id="IPR002602">
    <property type="entry name" value="DB"/>
</dbReference>
<feature type="signal peptide" evidence="3">
    <location>
        <begin position="1"/>
        <end position="25"/>
    </location>
</feature>
<proteinExistence type="predicted"/>
<evidence type="ECO:0000313" key="5">
    <source>
        <dbReference type="EMBL" id="PAV89711.1"/>
    </source>
</evidence>